<name>A0ABD1Q4A1_9LAMI</name>
<reference evidence="4" key="1">
    <citation type="submission" date="2024-07" db="EMBL/GenBank/DDBJ databases">
        <title>Two chromosome-level genome assemblies of Korean endemic species Abeliophyllum distichum and Forsythia ovata (Oleaceae).</title>
        <authorList>
            <person name="Jang H."/>
        </authorList>
    </citation>
    <scope>NUCLEOTIDE SEQUENCE [LARGE SCALE GENOMIC DNA]</scope>
</reference>
<accession>A0ABD1Q4A1</accession>
<keyword evidence="4" id="KW-1185">Reference proteome</keyword>
<dbReference type="EMBL" id="JBFOLK010000012">
    <property type="protein sequence ID" value="KAL2471019.1"/>
    <property type="molecule type" value="Genomic_DNA"/>
</dbReference>
<keyword evidence="1" id="KW-0175">Coiled coil</keyword>
<sequence>MEMLPAHPSIVATSVHRYWTSSWKKVAEEATVLEWLQLAEVNLVRGLVLAKDIFSAFASFDAEDSKSKKLAEDLKVVGLEKAHLESNKRALQLKFDLVVSKETDMKAKYEIEQKVAKECLKRARDQRRAAEASQKHAEEAQKLAEDRTLAAETALAATNSSLEAAIADIERSLTAMKLELEKIKAERADAKAMTVEVYQDAFMDTPEYQDLAQCLMTVGGEQLVEWIIEAHPEWDLSFLREAPTEAHASEVDPGDTRVRDERHSCTDH</sequence>
<protein>
    <submittedName>
        <fullName evidence="3">Uncharacterized protein</fullName>
    </submittedName>
</protein>
<organism evidence="3 4">
    <name type="scientific">Abeliophyllum distichum</name>
    <dbReference type="NCBI Taxonomy" id="126358"/>
    <lineage>
        <taxon>Eukaryota</taxon>
        <taxon>Viridiplantae</taxon>
        <taxon>Streptophyta</taxon>
        <taxon>Embryophyta</taxon>
        <taxon>Tracheophyta</taxon>
        <taxon>Spermatophyta</taxon>
        <taxon>Magnoliopsida</taxon>
        <taxon>eudicotyledons</taxon>
        <taxon>Gunneridae</taxon>
        <taxon>Pentapetalae</taxon>
        <taxon>asterids</taxon>
        <taxon>lamiids</taxon>
        <taxon>Lamiales</taxon>
        <taxon>Oleaceae</taxon>
        <taxon>Forsythieae</taxon>
        <taxon>Abeliophyllum</taxon>
    </lineage>
</organism>
<evidence type="ECO:0000313" key="4">
    <source>
        <dbReference type="Proteomes" id="UP001604336"/>
    </source>
</evidence>
<evidence type="ECO:0000313" key="3">
    <source>
        <dbReference type="EMBL" id="KAL2471019.1"/>
    </source>
</evidence>
<evidence type="ECO:0000256" key="1">
    <source>
        <dbReference type="SAM" id="Coils"/>
    </source>
</evidence>
<feature type="region of interest" description="Disordered" evidence="2">
    <location>
        <begin position="245"/>
        <end position="268"/>
    </location>
</feature>
<gene>
    <name evidence="3" type="ORF">Adt_39155</name>
</gene>
<proteinExistence type="predicted"/>
<dbReference type="AlphaFoldDB" id="A0ABD1Q4A1"/>
<evidence type="ECO:0000256" key="2">
    <source>
        <dbReference type="SAM" id="MobiDB-lite"/>
    </source>
</evidence>
<comment type="caution">
    <text evidence="3">The sequence shown here is derived from an EMBL/GenBank/DDBJ whole genome shotgun (WGS) entry which is preliminary data.</text>
</comment>
<dbReference type="Proteomes" id="UP001604336">
    <property type="component" value="Unassembled WGS sequence"/>
</dbReference>
<feature type="coiled-coil region" evidence="1">
    <location>
        <begin position="120"/>
        <end position="193"/>
    </location>
</feature>